<gene>
    <name evidence="2" type="ORF">RZN69_17245</name>
    <name evidence="3" type="ORF">RZN69_17490</name>
    <name evidence="4" type="ORF">RZN69_17735</name>
    <name evidence="5" type="ORF">RZN69_17980</name>
</gene>
<dbReference type="KEGG" id="puo:RZN69_17735"/>
<dbReference type="Proteomes" id="UP001304300">
    <property type="component" value="Chromosome"/>
</dbReference>
<accession>A0AAQ3LAM9</accession>
<protein>
    <recommendedName>
        <fullName evidence="7">Septum formation initiator</fullName>
    </recommendedName>
</protein>
<dbReference type="EMBL" id="CP136920">
    <property type="protein sequence ID" value="WOO40465.1"/>
    <property type="molecule type" value="Genomic_DNA"/>
</dbReference>
<keyword evidence="6" id="KW-1185">Reference proteome</keyword>
<evidence type="ECO:0000313" key="4">
    <source>
        <dbReference type="EMBL" id="WOO40465.1"/>
    </source>
</evidence>
<dbReference type="EMBL" id="CP136920">
    <property type="protein sequence ID" value="WOO40367.1"/>
    <property type="molecule type" value="Genomic_DNA"/>
</dbReference>
<evidence type="ECO:0000313" key="3">
    <source>
        <dbReference type="EMBL" id="WOO40416.1"/>
    </source>
</evidence>
<dbReference type="EMBL" id="CP136920">
    <property type="protein sequence ID" value="WOO40514.1"/>
    <property type="molecule type" value="Genomic_DNA"/>
</dbReference>
<dbReference type="RefSeq" id="WP_317832579.1">
    <property type="nucleotide sequence ID" value="NZ_CP136920.1"/>
</dbReference>
<feature type="transmembrane region" description="Helical" evidence="1">
    <location>
        <begin position="12"/>
        <end position="33"/>
    </location>
</feature>
<dbReference type="KEGG" id="puo:RZN69_17490"/>
<reference evidence="4 6" key="1">
    <citation type="submission" date="2023-10" db="EMBL/GenBank/DDBJ databases">
        <title>Rubellicoccus peritrichatus gen. nov., sp. nov., isolated from an algae of coral reef tank.</title>
        <authorList>
            <person name="Luo J."/>
        </authorList>
    </citation>
    <scope>NUCLEOTIDE SEQUENCE [LARGE SCALE GENOMIC DNA]</scope>
    <source>
        <strain evidence="4 6">CR14</strain>
    </source>
</reference>
<evidence type="ECO:0000256" key="1">
    <source>
        <dbReference type="SAM" id="Phobius"/>
    </source>
</evidence>
<evidence type="ECO:0008006" key="7">
    <source>
        <dbReference type="Google" id="ProtNLM"/>
    </source>
</evidence>
<dbReference type="KEGG" id="puo:RZN69_17980"/>
<sequence length="97" mass="10935">MSTQGIKIIGTVTAVLLTVFSLLGVAFSFGVYVTSLHYKVDSSNQEASETKKLAQTNAQILQRMEKEDEIGALIDESRKRYELKGYEDFWLTRPSEN</sequence>
<proteinExistence type="predicted"/>
<evidence type="ECO:0000313" key="6">
    <source>
        <dbReference type="Proteomes" id="UP001304300"/>
    </source>
</evidence>
<keyword evidence="1" id="KW-1133">Transmembrane helix</keyword>
<keyword evidence="1" id="KW-0812">Transmembrane</keyword>
<organism evidence="4 6">
    <name type="scientific">Rubellicoccus peritrichatus</name>
    <dbReference type="NCBI Taxonomy" id="3080537"/>
    <lineage>
        <taxon>Bacteria</taxon>
        <taxon>Pseudomonadati</taxon>
        <taxon>Verrucomicrobiota</taxon>
        <taxon>Opitutia</taxon>
        <taxon>Puniceicoccales</taxon>
        <taxon>Cerasicoccaceae</taxon>
        <taxon>Rubellicoccus</taxon>
    </lineage>
</organism>
<keyword evidence="1" id="KW-0472">Membrane</keyword>
<evidence type="ECO:0000313" key="2">
    <source>
        <dbReference type="EMBL" id="WOO40367.1"/>
    </source>
</evidence>
<dbReference type="AlphaFoldDB" id="A0AAQ3LAM9"/>
<dbReference type="KEGG" id="puo:RZN69_17245"/>
<dbReference type="EMBL" id="CP136920">
    <property type="protein sequence ID" value="WOO40416.1"/>
    <property type="molecule type" value="Genomic_DNA"/>
</dbReference>
<evidence type="ECO:0000313" key="5">
    <source>
        <dbReference type="EMBL" id="WOO40514.1"/>
    </source>
</evidence>
<name>A0AAQ3LAM9_9BACT</name>